<feature type="transmembrane region" description="Helical" evidence="6">
    <location>
        <begin position="147"/>
        <end position="167"/>
    </location>
</feature>
<feature type="transmembrane region" description="Helical" evidence="6">
    <location>
        <begin position="296"/>
        <end position="317"/>
    </location>
</feature>
<keyword evidence="4 6" id="KW-1133">Transmembrane helix</keyword>
<evidence type="ECO:0000256" key="2">
    <source>
        <dbReference type="ARBA" id="ARBA00006510"/>
    </source>
</evidence>
<evidence type="ECO:0000256" key="5">
    <source>
        <dbReference type="ARBA" id="ARBA00023136"/>
    </source>
</evidence>
<feature type="transmembrane region" description="Helical" evidence="6">
    <location>
        <begin position="353"/>
        <end position="377"/>
    </location>
</feature>
<feature type="transmembrane region" description="Helical" evidence="6">
    <location>
        <begin position="114"/>
        <end position="135"/>
    </location>
</feature>
<evidence type="ECO:0000256" key="1">
    <source>
        <dbReference type="ARBA" id="ARBA00004141"/>
    </source>
</evidence>
<dbReference type="GO" id="GO:0016020">
    <property type="term" value="C:membrane"/>
    <property type="evidence" value="ECO:0007669"/>
    <property type="project" value="UniProtKB-SubCell"/>
</dbReference>
<sequence>MAKNSRLSLASASDENFTFCWRIFCAWDYLIGNPEAAESKGAAIVNNIREAIVEEQEKKKDTSLAVLISLRILANILVLLSLAGSIYIIYFVVDRSQKLEQEKPELTLWEKNEVSVVVSLITMIAPSAFELVAQLEMYHPRTSLRFQLARVLVLYLGNLYSLIIALLDKVNSMSMASAAAAAAEMLKLSIIDMIFTVASILLIDFIRGLVVRYLSDCCCWDLESKFPEYGEFKIAENVLHLIYNQGMIWMGAFFSPCLPAFNVLKLVGLMYLRSWAVLTCNVPHQQVFRASRSNNFYLAMLLFMLFLCMLPTIFAIVRYRPSQHCGPFSGQEKIYDIISETIANDFPLWFSKVMGYVTSPVVALPALLLLFMLIYYLQAIARSLKFTNNQLRMQLQTERTEDKKKVFQLAAALNVTD</sequence>
<dbReference type="Proteomes" id="UP001557470">
    <property type="component" value="Unassembled WGS sequence"/>
</dbReference>
<protein>
    <recommendedName>
        <fullName evidence="6">Transmembrane channel-like protein</fullName>
    </recommendedName>
</protein>
<evidence type="ECO:0000256" key="3">
    <source>
        <dbReference type="ARBA" id="ARBA00022692"/>
    </source>
</evidence>
<evidence type="ECO:0000313" key="9">
    <source>
        <dbReference type="Proteomes" id="UP001557470"/>
    </source>
</evidence>
<dbReference type="PANTHER" id="PTHR23302:SF35">
    <property type="entry name" value="TRANSMEMBRANE CHANNEL-LIKE PROTEIN 3"/>
    <property type="match status" value="1"/>
</dbReference>
<reference evidence="8 9" key="1">
    <citation type="submission" date="2024-06" db="EMBL/GenBank/DDBJ databases">
        <authorList>
            <person name="Pan Q."/>
            <person name="Wen M."/>
            <person name="Jouanno E."/>
            <person name="Zahm M."/>
            <person name="Klopp C."/>
            <person name="Cabau C."/>
            <person name="Louis A."/>
            <person name="Berthelot C."/>
            <person name="Parey E."/>
            <person name="Roest Crollius H."/>
            <person name="Montfort J."/>
            <person name="Robinson-Rechavi M."/>
            <person name="Bouchez O."/>
            <person name="Lampietro C."/>
            <person name="Lopez Roques C."/>
            <person name="Donnadieu C."/>
            <person name="Postlethwait J."/>
            <person name="Bobe J."/>
            <person name="Verreycken H."/>
            <person name="Guiguen Y."/>
        </authorList>
    </citation>
    <scope>NUCLEOTIDE SEQUENCE [LARGE SCALE GENOMIC DNA]</scope>
    <source>
        <strain evidence="8">Up_M1</strain>
        <tissue evidence="8">Testis</tissue>
    </source>
</reference>
<feature type="transmembrane region" description="Helical" evidence="6">
    <location>
        <begin position="188"/>
        <end position="206"/>
    </location>
</feature>
<keyword evidence="3 6" id="KW-0812">Transmembrane</keyword>
<evidence type="ECO:0000256" key="6">
    <source>
        <dbReference type="RuleBase" id="RU310713"/>
    </source>
</evidence>
<dbReference type="InterPro" id="IPR038900">
    <property type="entry name" value="TMC"/>
</dbReference>
<dbReference type="InterPro" id="IPR012496">
    <property type="entry name" value="TMC_dom"/>
</dbReference>
<keyword evidence="5 6" id="KW-0472">Membrane</keyword>
<feature type="transmembrane region" description="Helical" evidence="6">
    <location>
        <begin position="72"/>
        <end position="93"/>
    </location>
</feature>
<feature type="domain" description="TMC" evidence="7">
    <location>
        <begin position="182"/>
        <end position="291"/>
    </location>
</feature>
<proteinExistence type="inferred from homology"/>
<feature type="transmembrane region" description="Helical" evidence="6">
    <location>
        <begin position="246"/>
        <end position="264"/>
    </location>
</feature>
<evidence type="ECO:0000256" key="4">
    <source>
        <dbReference type="ARBA" id="ARBA00022989"/>
    </source>
</evidence>
<comment type="caution">
    <text evidence="8">The sequence shown here is derived from an EMBL/GenBank/DDBJ whole genome shotgun (WGS) entry which is preliminary data.</text>
</comment>
<dbReference type="AlphaFoldDB" id="A0ABD0XF19"/>
<accession>A0ABD0XF19</accession>
<evidence type="ECO:0000259" key="7">
    <source>
        <dbReference type="Pfam" id="PF07810"/>
    </source>
</evidence>
<dbReference type="Pfam" id="PF07810">
    <property type="entry name" value="TMC"/>
    <property type="match status" value="1"/>
</dbReference>
<evidence type="ECO:0000313" key="8">
    <source>
        <dbReference type="EMBL" id="KAL1007499.1"/>
    </source>
</evidence>
<dbReference type="EMBL" id="JAGEUA010000002">
    <property type="protein sequence ID" value="KAL1007499.1"/>
    <property type="molecule type" value="Genomic_DNA"/>
</dbReference>
<organism evidence="8 9">
    <name type="scientific">Umbra pygmaea</name>
    <name type="common">Eastern mudminnow</name>
    <dbReference type="NCBI Taxonomy" id="75934"/>
    <lineage>
        <taxon>Eukaryota</taxon>
        <taxon>Metazoa</taxon>
        <taxon>Chordata</taxon>
        <taxon>Craniata</taxon>
        <taxon>Vertebrata</taxon>
        <taxon>Euteleostomi</taxon>
        <taxon>Actinopterygii</taxon>
        <taxon>Neopterygii</taxon>
        <taxon>Teleostei</taxon>
        <taxon>Protacanthopterygii</taxon>
        <taxon>Esociformes</taxon>
        <taxon>Umbridae</taxon>
        <taxon>Umbra</taxon>
    </lineage>
</organism>
<gene>
    <name evidence="8" type="ORF">UPYG_G00087610</name>
</gene>
<comment type="subcellular location">
    <subcellularLocation>
        <location evidence="1 6">Membrane</location>
        <topology evidence="1 6">Multi-pass membrane protein</topology>
    </subcellularLocation>
</comment>
<dbReference type="PANTHER" id="PTHR23302">
    <property type="entry name" value="TRANSMEMBRANE CHANNEL-RELATED"/>
    <property type="match status" value="1"/>
</dbReference>
<keyword evidence="9" id="KW-1185">Reference proteome</keyword>
<comment type="similarity">
    <text evidence="2 6">Belongs to the TMC family.</text>
</comment>
<name>A0ABD0XF19_UMBPY</name>